<gene>
    <name evidence="1" type="ORF">BFL28_16310</name>
</gene>
<reference evidence="1 2" key="1">
    <citation type="submission" date="2016-08" db="EMBL/GenBank/DDBJ databases">
        <title>Draft genome of the agarase producing Sphingomonas sp. MCT13.</title>
        <authorList>
            <person name="D'Andrea M.M."/>
            <person name="Rossolini G.M."/>
            <person name="Thaller M.C."/>
        </authorList>
    </citation>
    <scope>NUCLEOTIDE SEQUENCE [LARGE SCALE GENOMIC DNA]</scope>
    <source>
        <strain evidence="1 2">MCT13</strain>
    </source>
</reference>
<evidence type="ECO:0000313" key="1">
    <source>
        <dbReference type="EMBL" id="ODP37955.1"/>
    </source>
</evidence>
<accession>A0A1E3LXY3</accession>
<keyword evidence="2" id="KW-1185">Reference proteome</keyword>
<sequence length="226" mass="24079">MVKVRQPYRFIPMKRMPIHVTVSLFGELSMRTQIALLSIAAAALFTTTATATASAVLDVLGVRNGDAMATAEKALQANGFKRSDGYTVDDCSKSYADLVALASAHPRGIGDMNLVRCETTWKDASGQRVRLVSVITPAGYRVSRLTYNITAPGGVAAIAPALTKKFGAATQAKSRMGGGFHTYSGTQPGITLTLAEEFGNKSAAVIILSPRDTYSEDQRAMNSIQQ</sequence>
<comment type="caution">
    <text evidence="1">The sequence shown here is derived from an EMBL/GenBank/DDBJ whole genome shotgun (WGS) entry which is preliminary data.</text>
</comment>
<organism evidence="1 2">
    <name type="scientific">Sphingomonas turrisvirgatae</name>
    <dbReference type="NCBI Taxonomy" id="1888892"/>
    <lineage>
        <taxon>Bacteria</taxon>
        <taxon>Pseudomonadati</taxon>
        <taxon>Pseudomonadota</taxon>
        <taxon>Alphaproteobacteria</taxon>
        <taxon>Sphingomonadales</taxon>
        <taxon>Sphingomonadaceae</taxon>
        <taxon>Sphingomonas</taxon>
    </lineage>
</organism>
<name>A0A1E3LXY3_9SPHN</name>
<dbReference type="Proteomes" id="UP000094487">
    <property type="component" value="Unassembled WGS sequence"/>
</dbReference>
<protein>
    <submittedName>
        <fullName evidence="1">Uncharacterized protein</fullName>
    </submittedName>
</protein>
<proteinExistence type="predicted"/>
<dbReference type="EMBL" id="MDDS01000022">
    <property type="protein sequence ID" value="ODP37955.1"/>
    <property type="molecule type" value="Genomic_DNA"/>
</dbReference>
<dbReference type="AlphaFoldDB" id="A0A1E3LXY3"/>
<evidence type="ECO:0000313" key="2">
    <source>
        <dbReference type="Proteomes" id="UP000094487"/>
    </source>
</evidence>